<accession>A0A438DVW8</accession>
<evidence type="ECO:0000256" key="4">
    <source>
        <dbReference type="ARBA" id="ARBA00023306"/>
    </source>
</evidence>
<gene>
    <name evidence="5" type="primary">APC5_5</name>
    <name evidence="6" type="synonym">APC5_2</name>
    <name evidence="6" type="ORF">CK203_032117</name>
    <name evidence="5" type="ORF">CK203_115834</name>
</gene>
<proteinExistence type="predicted"/>
<dbReference type="AlphaFoldDB" id="A0A438DVW8"/>
<dbReference type="PANTHER" id="PTHR12830">
    <property type="entry name" value="ANAPHASE-PROMOTING COMPLEX SUBUNIT 5"/>
    <property type="match status" value="1"/>
</dbReference>
<sequence>MYACSQVLIFPMPHNNPTHFCTEAFAALKLVEEKFCSISKSRILLLKLQLLHERALHLGHLKLAQQVCDELGVLASSVTGVDMELKTEASLRHARTLLAANQFGQVQYFPFYKTS</sequence>
<dbReference type="OrthoDB" id="2504561at2759"/>
<reference evidence="5 7" key="1">
    <citation type="journal article" date="2018" name="PLoS Genet.">
        <title>Population sequencing reveals clonal diversity and ancestral inbreeding in the grapevine cultivar Chardonnay.</title>
        <authorList>
            <person name="Roach M.J."/>
            <person name="Johnson D.L."/>
            <person name="Bohlmann J."/>
            <person name="van Vuuren H.J."/>
            <person name="Jones S.J."/>
            <person name="Pretorius I.S."/>
            <person name="Schmidt S.A."/>
            <person name="Borneman A.R."/>
        </authorList>
    </citation>
    <scope>NUCLEOTIDE SEQUENCE [LARGE SCALE GENOMIC DNA]</scope>
    <source>
        <strain evidence="7">cv. Chardonnay</strain>
        <strain evidence="5">I10V1</strain>
        <tissue evidence="5">Leaf</tissue>
    </source>
</reference>
<organism evidence="5 7">
    <name type="scientific">Vitis vinifera</name>
    <name type="common">Grape</name>
    <dbReference type="NCBI Taxonomy" id="29760"/>
    <lineage>
        <taxon>Eukaryota</taxon>
        <taxon>Viridiplantae</taxon>
        <taxon>Streptophyta</taxon>
        <taxon>Embryophyta</taxon>
        <taxon>Tracheophyta</taxon>
        <taxon>Spermatophyta</taxon>
        <taxon>Magnoliopsida</taxon>
        <taxon>eudicotyledons</taxon>
        <taxon>Gunneridae</taxon>
        <taxon>Pentapetalae</taxon>
        <taxon>rosids</taxon>
        <taxon>Vitales</taxon>
        <taxon>Vitaceae</taxon>
        <taxon>Viteae</taxon>
        <taxon>Vitis</taxon>
    </lineage>
</organism>
<dbReference type="InterPro" id="IPR037679">
    <property type="entry name" value="Apc5"/>
</dbReference>
<evidence type="ECO:0000256" key="3">
    <source>
        <dbReference type="ARBA" id="ARBA00022786"/>
    </source>
</evidence>
<evidence type="ECO:0000256" key="1">
    <source>
        <dbReference type="ARBA" id="ARBA00022618"/>
    </source>
</evidence>
<dbReference type="Proteomes" id="UP000288805">
    <property type="component" value="Unassembled WGS sequence"/>
</dbReference>
<name>A0A438DVW8_VITVI</name>
<evidence type="ECO:0000313" key="6">
    <source>
        <dbReference type="EMBL" id="RVW98626.1"/>
    </source>
</evidence>
<keyword evidence="2" id="KW-0498">Mitosis</keyword>
<keyword evidence="1" id="KW-0132">Cell division</keyword>
<dbReference type="EMBL" id="QGNW01001477">
    <property type="protein sequence ID" value="RVW39582.1"/>
    <property type="molecule type" value="Genomic_DNA"/>
</dbReference>
<evidence type="ECO:0000313" key="7">
    <source>
        <dbReference type="Proteomes" id="UP000288805"/>
    </source>
</evidence>
<dbReference type="EMBL" id="QGNW01000092">
    <property type="protein sequence ID" value="RVW98626.1"/>
    <property type="molecule type" value="Genomic_DNA"/>
</dbReference>
<evidence type="ECO:0000256" key="2">
    <source>
        <dbReference type="ARBA" id="ARBA00022776"/>
    </source>
</evidence>
<keyword evidence="3" id="KW-0833">Ubl conjugation pathway</keyword>
<dbReference type="GO" id="GO:0051301">
    <property type="term" value="P:cell division"/>
    <property type="evidence" value="ECO:0007669"/>
    <property type="project" value="UniProtKB-KW"/>
</dbReference>
<dbReference type="PANTHER" id="PTHR12830:SF9">
    <property type="entry name" value="ANAPHASE-PROMOTING COMPLEX SUBUNIT 5"/>
    <property type="match status" value="1"/>
</dbReference>
<keyword evidence="4" id="KW-0131">Cell cycle</keyword>
<evidence type="ECO:0000313" key="5">
    <source>
        <dbReference type="EMBL" id="RVW39582.1"/>
    </source>
</evidence>
<dbReference type="GO" id="GO:0005680">
    <property type="term" value="C:anaphase-promoting complex"/>
    <property type="evidence" value="ECO:0007669"/>
    <property type="project" value="InterPro"/>
</dbReference>
<protein>
    <submittedName>
        <fullName evidence="5">Anaphase-promoting complex subunit 5</fullName>
    </submittedName>
</protein>
<comment type="caution">
    <text evidence="5">The sequence shown here is derived from an EMBL/GenBank/DDBJ whole genome shotgun (WGS) entry which is preliminary data.</text>
</comment>